<dbReference type="AlphaFoldDB" id="A0AAV0BPA6"/>
<protein>
    <submittedName>
        <fullName evidence="2">Uncharacterized protein</fullName>
    </submittedName>
</protein>
<feature type="compositionally biased region" description="Basic and acidic residues" evidence="1">
    <location>
        <begin position="143"/>
        <end position="154"/>
    </location>
</feature>
<sequence length="385" mass="43710">MNNSSESLGGQQSNTNTTNNNSSNFWSTAATTTVGFGQIDGQQTIDWNSLQLAVDQLNSSNQSVNNYQNQNQYSLNHNHHSSTAGVNDRTDQIFSLLSSLRPINYPTTSNSHQLLPSSSTQSSSNKRSIELYRGFESLGSSDETLRTGEDDEYRKRLKQGPSNPAPRQLEEVDRFLLEEDQSFSTDNFGDEALRTRLTGSLGLSKPPVTTDETSLPRGSSGEREELGRSQEDGRKDLVEQTGLADKRKDAINCTKDGTTAEISEEEREVRMMIDGFKRMKTFGIVKQRLNEMKDRQDELELRLKDERNRLKYRIEKSASSNLELKNFDRQVLLKWDQLRSKQLDLLRTLGILNLIETSDYDQFEIGFKRVELVLKVVNNDDNDDD</sequence>
<feature type="compositionally biased region" description="Polar residues" evidence="1">
    <location>
        <begin position="107"/>
        <end position="116"/>
    </location>
</feature>
<feature type="compositionally biased region" description="Low complexity" evidence="1">
    <location>
        <begin position="13"/>
        <end position="24"/>
    </location>
</feature>
<evidence type="ECO:0000256" key="1">
    <source>
        <dbReference type="SAM" id="MobiDB-lite"/>
    </source>
</evidence>
<keyword evidence="3" id="KW-1185">Reference proteome</keyword>
<evidence type="ECO:0000313" key="3">
    <source>
        <dbReference type="Proteomes" id="UP001153365"/>
    </source>
</evidence>
<name>A0AAV0BPA6_PHAPC</name>
<feature type="compositionally biased region" description="Low complexity" evidence="1">
    <location>
        <begin position="117"/>
        <end position="126"/>
    </location>
</feature>
<feature type="region of interest" description="Disordered" evidence="1">
    <location>
        <begin position="107"/>
        <end position="126"/>
    </location>
</feature>
<comment type="caution">
    <text evidence="2">The sequence shown here is derived from an EMBL/GenBank/DDBJ whole genome shotgun (WGS) entry which is preliminary data.</text>
</comment>
<evidence type="ECO:0000313" key="2">
    <source>
        <dbReference type="EMBL" id="CAH7688198.1"/>
    </source>
</evidence>
<dbReference type="EMBL" id="CALTRL010005963">
    <property type="protein sequence ID" value="CAH7688198.1"/>
    <property type="molecule type" value="Genomic_DNA"/>
</dbReference>
<feature type="compositionally biased region" description="Basic and acidic residues" evidence="1">
    <location>
        <begin position="220"/>
        <end position="243"/>
    </location>
</feature>
<gene>
    <name evidence="2" type="ORF">PPACK8108_LOCUS23128</name>
</gene>
<reference evidence="2" key="1">
    <citation type="submission" date="2022-06" db="EMBL/GenBank/DDBJ databases">
        <authorList>
            <consortium name="SYNGENTA / RWTH Aachen University"/>
        </authorList>
    </citation>
    <scope>NUCLEOTIDE SEQUENCE</scope>
</reference>
<proteinExistence type="predicted"/>
<feature type="region of interest" description="Disordered" evidence="1">
    <location>
        <begin position="140"/>
        <end position="168"/>
    </location>
</feature>
<feature type="compositionally biased region" description="Polar residues" evidence="1">
    <location>
        <begin position="1"/>
        <end position="12"/>
    </location>
</feature>
<accession>A0AAV0BPA6</accession>
<feature type="region of interest" description="Disordered" evidence="1">
    <location>
        <begin position="1"/>
        <end position="24"/>
    </location>
</feature>
<feature type="region of interest" description="Disordered" evidence="1">
    <location>
        <begin position="198"/>
        <end position="243"/>
    </location>
</feature>
<organism evidence="2 3">
    <name type="scientific">Phakopsora pachyrhizi</name>
    <name type="common">Asian soybean rust disease fungus</name>
    <dbReference type="NCBI Taxonomy" id="170000"/>
    <lineage>
        <taxon>Eukaryota</taxon>
        <taxon>Fungi</taxon>
        <taxon>Dikarya</taxon>
        <taxon>Basidiomycota</taxon>
        <taxon>Pucciniomycotina</taxon>
        <taxon>Pucciniomycetes</taxon>
        <taxon>Pucciniales</taxon>
        <taxon>Phakopsoraceae</taxon>
        <taxon>Phakopsora</taxon>
    </lineage>
</organism>
<dbReference type="Proteomes" id="UP001153365">
    <property type="component" value="Unassembled WGS sequence"/>
</dbReference>